<feature type="region of interest" description="Disordered" evidence="1">
    <location>
        <begin position="79"/>
        <end position="106"/>
    </location>
</feature>
<organism evidence="2 3">
    <name type="scientific">Burkholderia ubonensis</name>
    <dbReference type="NCBI Taxonomy" id="101571"/>
    <lineage>
        <taxon>Bacteria</taxon>
        <taxon>Pseudomonadati</taxon>
        <taxon>Pseudomonadota</taxon>
        <taxon>Betaproteobacteria</taxon>
        <taxon>Burkholderiales</taxon>
        <taxon>Burkholderiaceae</taxon>
        <taxon>Burkholderia</taxon>
        <taxon>Burkholderia cepacia complex</taxon>
    </lineage>
</organism>
<comment type="caution">
    <text evidence="2">The sequence shown here is derived from an EMBL/GenBank/DDBJ whole genome shotgun (WGS) entry which is preliminary data.</text>
</comment>
<dbReference type="Proteomes" id="UP000061665">
    <property type="component" value="Unassembled WGS sequence"/>
</dbReference>
<evidence type="ECO:0000313" key="3">
    <source>
        <dbReference type="Proteomes" id="UP000061665"/>
    </source>
</evidence>
<reference evidence="2 3" key="1">
    <citation type="submission" date="2015-11" db="EMBL/GenBank/DDBJ databases">
        <title>Expanding the genomic diversity of Burkholderia species for the development of highly accurate diagnostics.</title>
        <authorList>
            <person name="Sahl J."/>
            <person name="Keim P."/>
            <person name="Wagner D."/>
        </authorList>
    </citation>
    <scope>NUCLEOTIDE SEQUENCE [LARGE SCALE GENOMIC DNA]</scope>
    <source>
        <strain evidence="2 3">MSMB2058</strain>
    </source>
</reference>
<gene>
    <name evidence="2" type="ORF">WJ53_17775</name>
</gene>
<name>A0AB73FTL3_9BURK</name>
<accession>A0AB73FTL3</accession>
<protein>
    <submittedName>
        <fullName evidence="2">Uncharacterized protein</fullName>
    </submittedName>
</protein>
<dbReference type="RefSeq" id="WP_059723844.1">
    <property type="nucleotide sequence ID" value="NZ_LOYI01000038.1"/>
</dbReference>
<evidence type="ECO:0000313" key="2">
    <source>
        <dbReference type="EMBL" id="KVM23329.1"/>
    </source>
</evidence>
<dbReference type="EMBL" id="LOZE01000121">
    <property type="protein sequence ID" value="KVM23329.1"/>
    <property type="molecule type" value="Genomic_DNA"/>
</dbReference>
<evidence type="ECO:0000256" key="1">
    <source>
        <dbReference type="SAM" id="MobiDB-lite"/>
    </source>
</evidence>
<proteinExistence type="predicted"/>
<dbReference type="AlphaFoldDB" id="A0AB73FTL3"/>
<sequence>MRDLPKSVQEIADVIGRDKALHLIRSLPTYVAGKPGKRCTRVMLYVPQRLRMDHPLVQILGFEDAAKMVDHFGGECLQPANCSGNKGGRPKKNPDVELKDPESQNGDVIHHGVLSMLMPFHGVARA</sequence>
<feature type="compositionally biased region" description="Basic and acidic residues" evidence="1">
    <location>
        <begin position="92"/>
        <end position="102"/>
    </location>
</feature>